<evidence type="ECO:0000256" key="2">
    <source>
        <dbReference type="ARBA" id="ARBA00022840"/>
    </source>
</evidence>
<dbReference type="GO" id="GO:0140662">
    <property type="term" value="F:ATP-dependent protein folding chaperone"/>
    <property type="evidence" value="ECO:0007669"/>
    <property type="project" value="InterPro"/>
</dbReference>
<dbReference type="EnsemblPlants" id="AET5Gv20172300.17">
    <property type="protein sequence ID" value="AET5Gv20172300.17"/>
    <property type="gene ID" value="AET5Gv20172300"/>
</dbReference>
<dbReference type="PRINTS" id="PR00301">
    <property type="entry name" value="HEATSHOCK70"/>
</dbReference>
<dbReference type="GO" id="GO:0005524">
    <property type="term" value="F:ATP binding"/>
    <property type="evidence" value="ECO:0007669"/>
    <property type="project" value="UniProtKB-KW"/>
</dbReference>
<proteinExistence type="predicted"/>
<dbReference type="SUPFAM" id="SSF53067">
    <property type="entry name" value="Actin-like ATPase domain"/>
    <property type="match status" value="2"/>
</dbReference>
<name>A0A453JRS7_AEGTS</name>
<dbReference type="PANTHER" id="PTHR19375">
    <property type="entry name" value="HEAT SHOCK PROTEIN 70KDA"/>
    <property type="match status" value="1"/>
</dbReference>
<protein>
    <submittedName>
        <fullName evidence="3">Uncharacterized protein</fullName>
    </submittedName>
</protein>
<dbReference type="Gramene" id="AET5Gv20172300.17">
    <property type="protein sequence ID" value="AET5Gv20172300.17"/>
    <property type="gene ID" value="AET5Gv20172300"/>
</dbReference>
<keyword evidence="4" id="KW-1185">Reference proteome</keyword>
<organism evidence="3 4">
    <name type="scientific">Aegilops tauschii subsp. strangulata</name>
    <name type="common">Goatgrass</name>
    <dbReference type="NCBI Taxonomy" id="200361"/>
    <lineage>
        <taxon>Eukaryota</taxon>
        <taxon>Viridiplantae</taxon>
        <taxon>Streptophyta</taxon>
        <taxon>Embryophyta</taxon>
        <taxon>Tracheophyta</taxon>
        <taxon>Spermatophyta</taxon>
        <taxon>Magnoliopsida</taxon>
        <taxon>Liliopsida</taxon>
        <taxon>Poales</taxon>
        <taxon>Poaceae</taxon>
        <taxon>BOP clade</taxon>
        <taxon>Pooideae</taxon>
        <taxon>Triticodae</taxon>
        <taxon>Triticeae</taxon>
        <taxon>Triticinae</taxon>
        <taxon>Aegilops</taxon>
    </lineage>
</organism>
<dbReference type="Gene3D" id="3.90.640.10">
    <property type="entry name" value="Actin, Chain A, domain 4"/>
    <property type="match status" value="1"/>
</dbReference>
<reference evidence="3" key="4">
    <citation type="submission" date="2019-03" db="UniProtKB">
        <authorList>
            <consortium name="EnsemblPlants"/>
        </authorList>
    </citation>
    <scope>IDENTIFICATION</scope>
</reference>
<dbReference type="AlphaFoldDB" id="A0A453JRS7"/>
<evidence type="ECO:0000313" key="3">
    <source>
        <dbReference type="EnsemblPlants" id="AET5Gv20172300.17"/>
    </source>
</evidence>
<accession>A0A453JRS7</accession>
<dbReference type="FunFam" id="3.90.640.10:FF:000002">
    <property type="entry name" value="Heat shock 70 kDa"/>
    <property type="match status" value="1"/>
</dbReference>
<dbReference type="CDD" id="cd24028">
    <property type="entry name" value="ASKHA_NBD_HSP70_HSPA1-like"/>
    <property type="match status" value="1"/>
</dbReference>
<reference evidence="3" key="3">
    <citation type="journal article" date="2017" name="Nature">
        <title>Genome sequence of the progenitor of the wheat D genome Aegilops tauschii.</title>
        <authorList>
            <person name="Luo M.C."/>
            <person name="Gu Y.Q."/>
            <person name="Puiu D."/>
            <person name="Wang H."/>
            <person name="Twardziok S.O."/>
            <person name="Deal K.R."/>
            <person name="Huo N."/>
            <person name="Zhu T."/>
            <person name="Wang L."/>
            <person name="Wang Y."/>
            <person name="McGuire P.E."/>
            <person name="Liu S."/>
            <person name="Long H."/>
            <person name="Ramasamy R.K."/>
            <person name="Rodriguez J.C."/>
            <person name="Van S.L."/>
            <person name="Yuan L."/>
            <person name="Wang Z."/>
            <person name="Xia Z."/>
            <person name="Xiao L."/>
            <person name="Anderson O.D."/>
            <person name="Ouyang S."/>
            <person name="Liang Y."/>
            <person name="Zimin A.V."/>
            <person name="Pertea G."/>
            <person name="Qi P."/>
            <person name="Bennetzen J.L."/>
            <person name="Dai X."/>
            <person name="Dawson M.W."/>
            <person name="Muller H.G."/>
            <person name="Kugler K."/>
            <person name="Rivarola-Duarte L."/>
            <person name="Spannagl M."/>
            <person name="Mayer K.F.X."/>
            <person name="Lu F.H."/>
            <person name="Bevan M.W."/>
            <person name="Leroy P."/>
            <person name="Li P."/>
            <person name="You F.M."/>
            <person name="Sun Q."/>
            <person name="Liu Z."/>
            <person name="Lyons E."/>
            <person name="Wicker T."/>
            <person name="Salzberg S.L."/>
            <person name="Devos K.M."/>
            <person name="Dvorak J."/>
        </authorList>
    </citation>
    <scope>NUCLEOTIDE SEQUENCE [LARGE SCALE GENOMIC DNA]</scope>
    <source>
        <strain evidence="3">cv. AL8/78</strain>
    </source>
</reference>
<dbReference type="PROSITE" id="PS01036">
    <property type="entry name" value="HSP70_3"/>
    <property type="match status" value="1"/>
</dbReference>
<dbReference type="InterPro" id="IPR043129">
    <property type="entry name" value="ATPase_NBD"/>
</dbReference>
<evidence type="ECO:0000256" key="1">
    <source>
        <dbReference type="ARBA" id="ARBA00022741"/>
    </source>
</evidence>
<reference evidence="3" key="5">
    <citation type="journal article" date="2021" name="G3 (Bethesda)">
        <title>Aegilops tauschii genome assembly Aet v5.0 features greater sequence contiguity and improved annotation.</title>
        <authorList>
            <person name="Wang L."/>
            <person name="Zhu T."/>
            <person name="Rodriguez J.C."/>
            <person name="Deal K.R."/>
            <person name="Dubcovsky J."/>
            <person name="McGuire P.E."/>
            <person name="Lux T."/>
            <person name="Spannagl M."/>
            <person name="Mayer K.F.X."/>
            <person name="Baldrich P."/>
            <person name="Meyers B.C."/>
            <person name="Huo N."/>
            <person name="Gu Y.Q."/>
            <person name="Zhou H."/>
            <person name="Devos K.M."/>
            <person name="Bennetzen J.L."/>
            <person name="Unver T."/>
            <person name="Budak H."/>
            <person name="Gulick P.J."/>
            <person name="Galiba G."/>
            <person name="Kalapos B."/>
            <person name="Nelson D.R."/>
            <person name="Li P."/>
            <person name="You F.M."/>
            <person name="Luo M.C."/>
            <person name="Dvorak J."/>
        </authorList>
    </citation>
    <scope>NUCLEOTIDE SEQUENCE [LARGE SCALE GENOMIC DNA]</scope>
    <source>
        <strain evidence="3">cv. AL8/78</strain>
    </source>
</reference>
<evidence type="ECO:0000313" key="4">
    <source>
        <dbReference type="Proteomes" id="UP000015105"/>
    </source>
</evidence>
<sequence>WIETRNYKQHHDRRFAQKIEKPRSGAMAMVGVRVAAILLVSIAACFLLLGHAGAVNGNQAPHSPSPVIAIDLGNTNSCVAGYSHGHGQVETMFQLCIPTWVAFPGDGSVLVGEDAKNHAAPNPIFGFKRLLGKSRDLEREEEEVRELMVRVPYKVVGRERPLVQVQMADGAVKNLGADEITAMVLAKLRESAEAYLGRAIQEAIVTVPQQYNDPSRYSMLRAAELAGLRVTRMIDEPTAAAVAHGLHRKLRDEGNVLVLHVGGGTSDASVMWYVDGVFEFMGADEDPFFGGQDFDQRIVDHFVELIRKKHGKDLSNDKGVLGRLRTACEQAKKALSSQDVAELSIKSLVDGVDFSGSLTRAEFEELNHDLFLKAMALVESAMRQAGLDKNKELLDEIVLVGGSTMIPGIRRLVTDYFDGRELKNINASVMPDQTVTLGAALLSHPMANGYPCMGGDRRQWGYSTDWCFTD</sequence>
<keyword evidence="1" id="KW-0547">Nucleotide-binding</keyword>
<dbReference type="Proteomes" id="UP000015105">
    <property type="component" value="Chromosome 5D"/>
</dbReference>
<dbReference type="Pfam" id="PF00012">
    <property type="entry name" value="HSP70"/>
    <property type="match status" value="1"/>
</dbReference>
<reference evidence="4" key="2">
    <citation type="journal article" date="2017" name="Nat. Plants">
        <title>The Aegilops tauschii genome reveals multiple impacts of transposons.</title>
        <authorList>
            <person name="Zhao G."/>
            <person name="Zou C."/>
            <person name="Li K."/>
            <person name="Wang K."/>
            <person name="Li T."/>
            <person name="Gao L."/>
            <person name="Zhang X."/>
            <person name="Wang H."/>
            <person name="Yang Z."/>
            <person name="Liu X."/>
            <person name="Jiang W."/>
            <person name="Mao L."/>
            <person name="Kong X."/>
            <person name="Jiao Y."/>
            <person name="Jia J."/>
        </authorList>
    </citation>
    <scope>NUCLEOTIDE SEQUENCE [LARGE SCALE GENOMIC DNA]</scope>
    <source>
        <strain evidence="4">cv. AL8/78</strain>
    </source>
</reference>
<dbReference type="InterPro" id="IPR018181">
    <property type="entry name" value="Heat_shock_70_CS"/>
</dbReference>
<keyword evidence="2" id="KW-0067">ATP-binding</keyword>
<reference evidence="4" key="1">
    <citation type="journal article" date="2014" name="Science">
        <title>Ancient hybridizations among the ancestral genomes of bread wheat.</title>
        <authorList>
            <consortium name="International Wheat Genome Sequencing Consortium,"/>
            <person name="Marcussen T."/>
            <person name="Sandve S.R."/>
            <person name="Heier L."/>
            <person name="Spannagl M."/>
            <person name="Pfeifer M."/>
            <person name="Jakobsen K.S."/>
            <person name="Wulff B.B."/>
            <person name="Steuernagel B."/>
            <person name="Mayer K.F."/>
            <person name="Olsen O.A."/>
        </authorList>
    </citation>
    <scope>NUCLEOTIDE SEQUENCE [LARGE SCALE GENOMIC DNA]</scope>
    <source>
        <strain evidence="4">cv. AL8/78</strain>
    </source>
</reference>
<dbReference type="InterPro" id="IPR013126">
    <property type="entry name" value="Hsp_70_fam"/>
</dbReference>
<dbReference type="STRING" id="200361.A0A453JRS7"/>
<dbReference type="Gene3D" id="3.30.420.40">
    <property type="match status" value="2"/>
</dbReference>